<keyword evidence="4" id="KW-1185">Reference proteome</keyword>
<dbReference type="OrthoDB" id="8840061at2759"/>
<feature type="region of interest" description="Disordered" evidence="1">
    <location>
        <begin position="64"/>
        <end position="226"/>
    </location>
</feature>
<feature type="compositionally biased region" description="Acidic residues" evidence="1">
    <location>
        <begin position="200"/>
        <end position="226"/>
    </location>
</feature>
<dbReference type="InterPro" id="IPR018379">
    <property type="entry name" value="BEN_domain"/>
</dbReference>
<dbReference type="EnsemblMetazoa" id="XM_011678075">
    <property type="protein sequence ID" value="XP_011676377"/>
    <property type="gene ID" value="LOC100888770"/>
</dbReference>
<evidence type="ECO:0000313" key="4">
    <source>
        <dbReference type="Proteomes" id="UP000007110"/>
    </source>
</evidence>
<dbReference type="Pfam" id="PF10523">
    <property type="entry name" value="BEN"/>
    <property type="match status" value="1"/>
</dbReference>
<organism evidence="3 4">
    <name type="scientific">Strongylocentrotus purpuratus</name>
    <name type="common">Purple sea urchin</name>
    <dbReference type="NCBI Taxonomy" id="7668"/>
    <lineage>
        <taxon>Eukaryota</taxon>
        <taxon>Metazoa</taxon>
        <taxon>Echinodermata</taxon>
        <taxon>Eleutherozoa</taxon>
        <taxon>Echinozoa</taxon>
        <taxon>Echinoidea</taxon>
        <taxon>Euechinoidea</taxon>
        <taxon>Echinacea</taxon>
        <taxon>Camarodonta</taxon>
        <taxon>Echinidea</taxon>
        <taxon>Strongylocentrotidae</taxon>
        <taxon>Strongylocentrotus</taxon>
    </lineage>
</organism>
<reference evidence="4" key="1">
    <citation type="submission" date="2015-02" db="EMBL/GenBank/DDBJ databases">
        <title>Genome sequencing for Strongylocentrotus purpuratus.</title>
        <authorList>
            <person name="Murali S."/>
            <person name="Liu Y."/>
            <person name="Vee V."/>
            <person name="English A."/>
            <person name="Wang M."/>
            <person name="Skinner E."/>
            <person name="Han Y."/>
            <person name="Muzny D.M."/>
            <person name="Worley K.C."/>
            <person name="Gibbs R.A."/>
        </authorList>
    </citation>
    <scope>NUCLEOTIDE SEQUENCE</scope>
</reference>
<dbReference type="Gene3D" id="1.10.10.2590">
    <property type="entry name" value="BEN domain"/>
    <property type="match status" value="1"/>
</dbReference>
<dbReference type="InParanoid" id="A0A7M7HKQ2"/>
<name>A0A7M7HKQ2_STRPU</name>
<dbReference type="GO" id="GO:0003677">
    <property type="term" value="F:DNA binding"/>
    <property type="evidence" value="ECO:0007669"/>
    <property type="project" value="InterPro"/>
</dbReference>
<reference evidence="3" key="2">
    <citation type="submission" date="2021-01" db="UniProtKB">
        <authorList>
            <consortium name="EnsemblMetazoa"/>
        </authorList>
    </citation>
    <scope>IDENTIFICATION</scope>
</reference>
<sequence length="498" mass="56355">MKKYALVEWTNEADAGSYSVVDSEWILGYTPEMYLIEWREGQGKKKPPTGGWPMGEAKILQTSDKESELKKALHDMTSKKNPSELVVSGKRRRIPKKRLYESDDETDTDVGGSSGNEKKRMRGAKKAEESDVSSSSPSQRKAGQKRAPNEDQTQTDKEQEPEVDQEERDLEAFHDTSSDREIEDSTDGMGTDGCPHGDEMENGDEEEEEEEEERSEGEEYPPEYELSELEKLRLEVRGLRDEIMLLRHQVCKELPKVHAIALKALGTHNNVRYSMDDEDRKTDQRKTLSRPVAKGAVGKGRRRPVEIKKTGVLKKEAEIFRQKVNFEKVSGKPKVILSPTKLVKNERIVSSSPTKKQTTQNSDQVEIHPGSGVFVDREAWDSLNELDQPTAFARRLLPFVFSMETLLNSNLRGGKSTRDSAAEPKNPLDPKRVDAIYNAVYCKFPRVRHCDIGQAINGRLSNLRYQAMKKTWAPSFPSQLPTSLILRHNASCFQGEST</sequence>
<proteinExistence type="predicted"/>
<feature type="compositionally biased region" description="Basic and acidic residues" evidence="1">
    <location>
        <begin position="170"/>
        <end position="180"/>
    </location>
</feature>
<feature type="domain" description="BEN" evidence="2">
    <location>
        <begin position="370"/>
        <end position="467"/>
    </location>
</feature>
<dbReference type="AlphaFoldDB" id="A0A7M7HKQ2"/>
<evidence type="ECO:0000313" key="3">
    <source>
        <dbReference type="EnsemblMetazoa" id="XP_011676377"/>
    </source>
</evidence>
<feature type="compositionally biased region" description="Basic and acidic residues" evidence="1">
    <location>
        <begin position="64"/>
        <end position="82"/>
    </location>
</feature>
<dbReference type="GeneID" id="100888770"/>
<evidence type="ECO:0000256" key="1">
    <source>
        <dbReference type="SAM" id="MobiDB-lite"/>
    </source>
</evidence>
<evidence type="ECO:0000259" key="2">
    <source>
        <dbReference type="PROSITE" id="PS51457"/>
    </source>
</evidence>
<dbReference type="RefSeq" id="XP_011676377.2">
    <property type="nucleotide sequence ID" value="XM_011678075.2"/>
</dbReference>
<dbReference type="Proteomes" id="UP000007110">
    <property type="component" value="Unassembled WGS sequence"/>
</dbReference>
<accession>A0A7M7HKQ2</accession>
<dbReference type="PROSITE" id="PS51457">
    <property type="entry name" value="BEN"/>
    <property type="match status" value="1"/>
</dbReference>
<protein>
    <recommendedName>
        <fullName evidence="2">BEN domain-containing protein</fullName>
    </recommendedName>
</protein>
<dbReference type="SMART" id="SM01025">
    <property type="entry name" value="BEN"/>
    <property type="match status" value="1"/>
</dbReference>